<organism evidence="1 2">
    <name type="scientific">Klebsiella pneumoniae</name>
    <dbReference type="NCBI Taxonomy" id="573"/>
    <lineage>
        <taxon>Bacteria</taxon>
        <taxon>Pseudomonadati</taxon>
        <taxon>Pseudomonadota</taxon>
        <taxon>Gammaproteobacteria</taxon>
        <taxon>Enterobacterales</taxon>
        <taxon>Enterobacteriaceae</taxon>
        <taxon>Klebsiella/Raoultella group</taxon>
        <taxon>Klebsiella</taxon>
        <taxon>Klebsiella pneumoniae complex</taxon>
    </lineage>
</organism>
<accession>A0A377W8T5</accession>
<dbReference type="AlphaFoldDB" id="A0A377W8T5"/>
<sequence length="100" mass="11274">MNYRGFTFPIWGFLANTDISYDPQKIDAQTCMAWMDNYRAGLSHQQQLRMFNQLDSHDTARFKSLLWQRRSAPAAGGGVAVQLAGGTVHLLWRRGGVDGQ</sequence>
<dbReference type="Gene3D" id="3.20.20.80">
    <property type="entry name" value="Glycosidases"/>
    <property type="match status" value="1"/>
</dbReference>
<dbReference type="Proteomes" id="UP000255099">
    <property type="component" value="Unassembled WGS sequence"/>
</dbReference>
<proteinExistence type="predicted"/>
<evidence type="ECO:0000313" key="1">
    <source>
        <dbReference type="EMBL" id="STT50285.1"/>
    </source>
</evidence>
<gene>
    <name evidence="1" type="ORF">NCTC9637_05271</name>
</gene>
<dbReference type="EMBL" id="UGLB01000003">
    <property type="protein sequence ID" value="STT50285.1"/>
    <property type="molecule type" value="Genomic_DNA"/>
</dbReference>
<name>A0A377W8T5_KLEPN</name>
<dbReference type="InterPro" id="IPR017853">
    <property type="entry name" value="GH"/>
</dbReference>
<reference evidence="1 2" key="1">
    <citation type="submission" date="2018-06" db="EMBL/GenBank/DDBJ databases">
        <authorList>
            <consortium name="Pathogen Informatics"/>
            <person name="Doyle S."/>
        </authorList>
    </citation>
    <scope>NUCLEOTIDE SEQUENCE [LARGE SCALE GENOMIC DNA]</scope>
    <source>
        <strain evidence="1 2">NCTC9637</strain>
    </source>
</reference>
<protein>
    <submittedName>
        <fullName evidence="1">Maltodextrin glucosidase</fullName>
    </submittedName>
</protein>
<evidence type="ECO:0000313" key="2">
    <source>
        <dbReference type="Proteomes" id="UP000255099"/>
    </source>
</evidence>
<dbReference type="SUPFAM" id="SSF51445">
    <property type="entry name" value="(Trans)glycosidases"/>
    <property type="match status" value="1"/>
</dbReference>